<dbReference type="RefSeq" id="XP_005534884.1">
    <property type="nucleotide sequence ID" value="XM_005534827.1"/>
</dbReference>
<dbReference type="OrthoDB" id="18302at2759"/>
<dbReference type="KEGG" id="cme:CYME_CMJ149C"/>
<feature type="region of interest" description="Disordered" evidence="2">
    <location>
        <begin position="125"/>
        <end position="145"/>
    </location>
</feature>
<dbReference type="PANTHER" id="PTHR16255">
    <property type="entry name" value="REQUIRED FOR MEIOTIC NUCLEAR DIVISION PROTEIN 1 HOMOLOG"/>
    <property type="match status" value="1"/>
</dbReference>
<dbReference type="Gramene" id="CMJ149CT">
    <property type="protein sequence ID" value="CMJ149CT"/>
    <property type="gene ID" value="CMJ149C"/>
</dbReference>
<reference evidence="5 6" key="1">
    <citation type="journal article" date="2004" name="Nature">
        <title>Genome sequence of the ultrasmall unicellular red alga Cyanidioschyzon merolae 10D.</title>
        <authorList>
            <person name="Matsuzaki M."/>
            <person name="Misumi O."/>
            <person name="Shin-i T."/>
            <person name="Maruyama S."/>
            <person name="Takahara M."/>
            <person name="Miyagishima S."/>
            <person name="Mori T."/>
            <person name="Nishida K."/>
            <person name="Yagisawa F."/>
            <person name="Nishida K."/>
            <person name="Yoshida Y."/>
            <person name="Nishimura Y."/>
            <person name="Nakao S."/>
            <person name="Kobayashi T."/>
            <person name="Momoyama Y."/>
            <person name="Higashiyama T."/>
            <person name="Minoda A."/>
            <person name="Sano M."/>
            <person name="Nomoto H."/>
            <person name="Oishi K."/>
            <person name="Hayashi H."/>
            <person name="Ohta F."/>
            <person name="Nishizaka S."/>
            <person name="Haga S."/>
            <person name="Miura S."/>
            <person name="Morishita T."/>
            <person name="Kabeya Y."/>
            <person name="Terasawa K."/>
            <person name="Suzuki Y."/>
            <person name="Ishii Y."/>
            <person name="Asakawa S."/>
            <person name="Takano H."/>
            <person name="Ohta N."/>
            <person name="Kuroiwa H."/>
            <person name="Tanaka K."/>
            <person name="Shimizu N."/>
            <person name="Sugano S."/>
            <person name="Sato N."/>
            <person name="Nozaki H."/>
            <person name="Ogasawara N."/>
            <person name="Kohara Y."/>
            <person name="Kuroiwa T."/>
        </authorList>
    </citation>
    <scope>NUCLEOTIDE SEQUENCE [LARGE SCALE GENOMIC DNA]</scope>
    <source>
        <strain evidence="5 6">10D</strain>
    </source>
</reference>
<dbReference type="OMA" id="ECCHWAD"/>
<evidence type="ECO:0000313" key="6">
    <source>
        <dbReference type="Proteomes" id="UP000007014"/>
    </source>
</evidence>
<protein>
    <recommendedName>
        <fullName evidence="4">DUF155 domain-containing protein</fullName>
    </recommendedName>
</protein>
<proteinExistence type="inferred from homology"/>
<evidence type="ECO:0000259" key="4">
    <source>
        <dbReference type="Pfam" id="PF02582"/>
    </source>
</evidence>
<keyword evidence="3" id="KW-0472">Membrane</keyword>
<dbReference type="AlphaFoldDB" id="M1VCI3"/>
<keyword evidence="3" id="KW-0812">Transmembrane</keyword>
<dbReference type="HOGENOM" id="CLU_491243_0_0_1"/>
<sequence length="555" mass="62646">MRELQKTGFGGRLAFAGGAWCCSTQHTADLAGYRFRAGAQLRILRSESLQLRHVLLSPPALPRKQARLRTEHVRHVLAGGRISGTQSSRWLPEVRRKPFSFEKGNTTILRSCENSELLGNKGRELQITGSNPPTESSSTAIDPEEGDDFEANAEEAELLAAAAAAPPEVAAATLRRKVRARARTARLQRDIEGTDHARRYRITTYCTAKEYDMVRALRRMRVWSNNQAGLVDDSLVIHARPRRAAMVSEDDAAEEPGDVFIFRYGVVVMWHLDPEEERHLLTIIRSFCERDGLDEPESDDFAYEISGDQPRFVSDILMMPDASVLAKLAASHGMAQSIKLSSFEESVQRSVEATRDLAAELAATGAIVSRSRRDIAMTLGSLVMDRHILYLFADVLDPPDIIWNHPEYDSLYRLVERYLELPQRVEMLNKRVDVVRELLNLLSSELQFRHSSRLEVIIIVLIMLELIIALGKEVVPLIAGTARHNRFWILVFLAIFVAGLLVTLAALMAENLFTFPHKKRDHDRFLAKPFRPLAEIENYRALRFQSTTPPPRPGR</sequence>
<feature type="transmembrane region" description="Helical" evidence="3">
    <location>
        <begin position="456"/>
        <end position="475"/>
    </location>
</feature>
<dbReference type="GO" id="GO:0005739">
    <property type="term" value="C:mitochondrion"/>
    <property type="evidence" value="ECO:0007669"/>
    <property type="project" value="UniProtKB-ARBA"/>
</dbReference>
<evidence type="ECO:0000256" key="3">
    <source>
        <dbReference type="SAM" id="Phobius"/>
    </source>
</evidence>
<dbReference type="Pfam" id="PF02582">
    <property type="entry name" value="DUF155"/>
    <property type="match status" value="1"/>
</dbReference>
<gene>
    <name evidence="5" type="ORF">CYME_CMJ149C</name>
</gene>
<feature type="transmembrane region" description="Helical" evidence="3">
    <location>
        <begin position="487"/>
        <end position="509"/>
    </location>
</feature>
<evidence type="ECO:0000256" key="1">
    <source>
        <dbReference type="ARBA" id="ARBA00008306"/>
    </source>
</evidence>
<keyword evidence="6" id="KW-1185">Reference proteome</keyword>
<dbReference type="GeneID" id="16993949"/>
<feature type="compositionally biased region" description="Polar residues" evidence="2">
    <location>
        <begin position="127"/>
        <end position="140"/>
    </location>
</feature>
<name>M1VCI3_CYAM1</name>
<dbReference type="PANTHER" id="PTHR16255:SF1">
    <property type="entry name" value="REQUIRED FOR MEIOTIC NUCLEAR DIVISION PROTEIN 1 HOMOLOG"/>
    <property type="match status" value="1"/>
</dbReference>
<dbReference type="eggNOG" id="KOG2861">
    <property type="taxonomic scope" value="Eukaryota"/>
</dbReference>
<evidence type="ECO:0000313" key="5">
    <source>
        <dbReference type="EMBL" id="BAM80277.1"/>
    </source>
</evidence>
<dbReference type="Proteomes" id="UP000007014">
    <property type="component" value="Chromosome 10"/>
</dbReference>
<dbReference type="EMBL" id="AP006492">
    <property type="protein sequence ID" value="BAM80277.1"/>
    <property type="molecule type" value="Genomic_DNA"/>
</dbReference>
<dbReference type="InterPro" id="IPR051624">
    <property type="entry name" value="RMD1/Sad1-interacting"/>
</dbReference>
<comment type="similarity">
    <text evidence="1">Belongs to the RMD1/sif2 family.</text>
</comment>
<organism evidence="5 6">
    <name type="scientific">Cyanidioschyzon merolae (strain NIES-3377 / 10D)</name>
    <name type="common">Unicellular red alga</name>
    <dbReference type="NCBI Taxonomy" id="280699"/>
    <lineage>
        <taxon>Eukaryota</taxon>
        <taxon>Rhodophyta</taxon>
        <taxon>Bangiophyceae</taxon>
        <taxon>Cyanidiales</taxon>
        <taxon>Cyanidiaceae</taxon>
        <taxon>Cyanidioschyzon</taxon>
    </lineage>
</organism>
<feature type="domain" description="DUF155" evidence="4">
    <location>
        <begin position="259"/>
        <end position="429"/>
    </location>
</feature>
<accession>M1VCI3</accession>
<dbReference type="InterPro" id="IPR003734">
    <property type="entry name" value="DUF155"/>
</dbReference>
<keyword evidence="3" id="KW-1133">Transmembrane helix</keyword>
<reference evidence="5 6" key="2">
    <citation type="journal article" date="2007" name="BMC Biol.">
        <title>A 100%-complete sequence reveals unusually simple genomic features in the hot-spring red alga Cyanidioschyzon merolae.</title>
        <authorList>
            <person name="Nozaki H."/>
            <person name="Takano H."/>
            <person name="Misumi O."/>
            <person name="Terasawa K."/>
            <person name="Matsuzaki M."/>
            <person name="Maruyama S."/>
            <person name="Nishida K."/>
            <person name="Yagisawa F."/>
            <person name="Yoshida Y."/>
            <person name="Fujiwara T."/>
            <person name="Takio S."/>
            <person name="Tamura K."/>
            <person name="Chung S.J."/>
            <person name="Nakamura S."/>
            <person name="Kuroiwa H."/>
            <person name="Tanaka K."/>
            <person name="Sato N."/>
            <person name="Kuroiwa T."/>
        </authorList>
    </citation>
    <scope>NUCLEOTIDE SEQUENCE [LARGE SCALE GENOMIC DNA]</scope>
    <source>
        <strain evidence="5 6">10D</strain>
    </source>
</reference>
<evidence type="ECO:0000256" key="2">
    <source>
        <dbReference type="SAM" id="MobiDB-lite"/>
    </source>
</evidence>